<organism evidence="1 2">
    <name type="scientific">Paratrimastix pyriformis</name>
    <dbReference type="NCBI Taxonomy" id="342808"/>
    <lineage>
        <taxon>Eukaryota</taxon>
        <taxon>Metamonada</taxon>
        <taxon>Preaxostyla</taxon>
        <taxon>Paratrimastigidae</taxon>
        <taxon>Paratrimastix</taxon>
    </lineage>
</organism>
<gene>
    <name evidence="1" type="ORF">PAPYR_5159</name>
</gene>
<name>A0ABQ8UI53_9EUKA</name>
<comment type="caution">
    <text evidence="1">The sequence shown here is derived from an EMBL/GenBank/DDBJ whole genome shotgun (WGS) entry which is preliminary data.</text>
</comment>
<sequence length="108" mass="11563">MAAPQRSEPEMLRIQGEGVAQVQRAGLPPGTPFHIVDIPVRVCIPGFAPFRKHLLFLPKVGVVPPSACVAASGVDAALERFRAAFGIVDMGFMADLKERTVTLLEEGP</sequence>
<accession>A0ABQ8UI53</accession>
<dbReference type="Proteomes" id="UP001141327">
    <property type="component" value="Unassembled WGS sequence"/>
</dbReference>
<keyword evidence="2" id="KW-1185">Reference proteome</keyword>
<protein>
    <submittedName>
        <fullName evidence="1">Uncharacterized protein</fullName>
    </submittedName>
</protein>
<reference evidence="1" key="1">
    <citation type="journal article" date="2022" name="bioRxiv">
        <title>Genomics of Preaxostyla Flagellates Illuminates Evolutionary Transitions and the Path Towards Mitochondrial Loss.</title>
        <authorList>
            <person name="Novak L.V.F."/>
            <person name="Treitli S.C."/>
            <person name="Pyrih J."/>
            <person name="Halakuc P."/>
            <person name="Pipaliya S.V."/>
            <person name="Vacek V."/>
            <person name="Brzon O."/>
            <person name="Soukal P."/>
            <person name="Eme L."/>
            <person name="Dacks J.B."/>
            <person name="Karnkowska A."/>
            <person name="Elias M."/>
            <person name="Hampl V."/>
        </authorList>
    </citation>
    <scope>NUCLEOTIDE SEQUENCE</scope>
    <source>
        <strain evidence="1">RCP-MX</strain>
    </source>
</reference>
<dbReference type="EMBL" id="JAPMOS010000024">
    <property type="protein sequence ID" value="KAJ4458894.1"/>
    <property type="molecule type" value="Genomic_DNA"/>
</dbReference>
<evidence type="ECO:0000313" key="1">
    <source>
        <dbReference type="EMBL" id="KAJ4458894.1"/>
    </source>
</evidence>
<proteinExistence type="predicted"/>
<evidence type="ECO:0000313" key="2">
    <source>
        <dbReference type="Proteomes" id="UP001141327"/>
    </source>
</evidence>